<dbReference type="EMBL" id="LBUY01000061">
    <property type="protein sequence ID" value="KKQ72800.1"/>
    <property type="molecule type" value="Genomic_DNA"/>
</dbReference>
<organism evidence="1 2">
    <name type="scientific">Candidatus Woesebacteria bacterium GW2011_GWB1_38_5</name>
    <dbReference type="NCBI Taxonomy" id="1618568"/>
    <lineage>
        <taxon>Bacteria</taxon>
        <taxon>Candidatus Woeseibacteriota</taxon>
    </lineage>
</organism>
<dbReference type="AlphaFoldDB" id="A0A0G0KBD7"/>
<comment type="caution">
    <text evidence="1">The sequence shown here is derived from an EMBL/GenBank/DDBJ whole genome shotgun (WGS) entry which is preliminary data.</text>
</comment>
<dbReference type="Proteomes" id="UP000034738">
    <property type="component" value="Unassembled WGS sequence"/>
</dbReference>
<accession>A0A0G0KBD7</accession>
<reference evidence="1 2" key="1">
    <citation type="journal article" date="2015" name="Nature">
        <title>rRNA introns, odd ribosomes, and small enigmatic genomes across a large radiation of phyla.</title>
        <authorList>
            <person name="Brown C.T."/>
            <person name="Hug L.A."/>
            <person name="Thomas B.C."/>
            <person name="Sharon I."/>
            <person name="Castelle C.J."/>
            <person name="Singh A."/>
            <person name="Wilkins M.J."/>
            <person name="Williams K.H."/>
            <person name="Banfield J.F."/>
        </authorList>
    </citation>
    <scope>NUCLEOTIDE SEQUENCE [LARGE SCALE GENOMIC DNA]</scope>
</reference>
<evidence type="ECO:0000313" key="1">
    <source>
        <dbReference type="EMBL" id="KKQ72800.1"/>
    </source>
</evidence>
<feature type="non-terminal residue" evidence="1">
    <location>
        <position position="1"/>
    </location>
</feature>
<evidence type="ECO:0000313" key="2">
    <source>
        <dbReference type="Proteomes" id="UP000034738"/>
    </source>
</evidence>
<protein>
    <submittedName>
        <fullName evidence="1">Uncharacterized protein</fullName>
    </submittedName>
</protein>
<sequence>KCPIGDLKQSDFIGSYLEFVYHIVHEYRGFLPIDEVNGGQTCLWLLIAKVFVLNAGNREWLLRLRRSDSIPHGFIRLSQPVLILNVKNLSMQC</sequence>
<gene>
    <name evidence="1" type="ORF">US95_C0061G0010</name>
</gene>
<proteinExistence type="predicted"/>
<name>A0A0G0KBD7_9BACT</name>